<evidence type="ECO:0000256" key="4">
    <source>
        <dbReference type="ARBA" id="ARBA00022859"/>
    </source>
</evidence>
<evidence type="ECO:0000313" key="14">
    <source>
        <dbReference type="Proteomes" id="UP000007267"/>
    </source>
</evidence>
<keyword evidence="8" id="KW-0675">Receptor</keyword>
<dbReference type="PANTHER" id="PTHR19367:SF45">
    <property type="entry name" value="IG-LIKE DOMAIN-CONTAINING PROTEIN"/>
    <property type="match status" value="1"/>
</dbReference>
<dbReference type="SMART" id="SM00406">
    <property type="entry name" value="IGv"/>
    <property type="match status" value="1"/>
</dbReference>
<dbReference type="PROSITE" id="PS50835">
    <property type="entry name" value="IG_LIKE"/>
    <property type="match status" value="1"/>
</dbReference>
<keyword evidence="7" id="KW-1015">Disulfide bond</keyword>
<dbReference type="eggNOG" id="ENOG502S884">
    <property type="taxonomic scope" value="Eukaryota"/>
</dbReference>
<keyword evidence="4" id="KW-0391">Immunity</keyword>
<reference evidence="14" key="2">
    <citation type="journal article" date="2013" name="Nat. Genet.">
        <title>The draft genomes of soft-shell turtle and green sea turtle yield insights into the development and evolution of the turtle-specific body plan.</title>
        <authorList>
            <person name="Wang Z."/>
            <person name="Pascual-Anaya J."/>
            <person name="Zadissa A."/>
            <person name="Li W."/>
            <person name="Niimura Y."/>
            <person name="Huang Z."/>
            <person name="Li C."/>
            <person name="White S."/>
            <person name="Xiong Z."/>
            <person name="Fang D."/>
            <person name="Wang B."/>
            <person name="Ming Y."/>
            <person name="Chen Y."/>
            <person name="Zheng Y."/>
            <person name="Kuraku S."/>
            <person name="Pignatelli M."/>
            <person name="Herrero J."/>
            <person name="Beal K."/>
            <person name="Nozawa M."/>
            <person name="Li Q."/>
            <person name="Wang J."/>
            <person name="Zhang H."/>
            <person name="Yu L."/>
            <person name="Shigenobu S."/>
            <person name="Wang J."/>
            <person name="Liu J."/>
            <person name="Flicek P."/>
            <person name="Searle S."/>
            <person name="Wang J."/>
            <person name="Kuratani S."/>
            <person name="Yin Y."/>
            <person name="Aken B."/>
            <person name="Zhang G."/>
            <person name="Irie N."/>
        </authorList>
    </citation>
    <scope>NUCLEOTIDE SEQUENCE [LARGE SCALE GENOMIC DNA]</scope>
    <source>
        <strain evidence="14">Daiwa-1</strain>
    </source>
</reference>
<proteinExistence type="predicted"/>
<dbReference type="GeneTree" id="ENSGT00940000163507"/>
<evidence type="ECO:0000313" key="13">
    <source>
        <dbReference type="Ensembl" id="ENSPSIP00000004930.1"/>
    </source>
</evidence>
<evidence type="ECO:0000259" key="12">
    <source>
        <dbReference type="PROSITE" id="PS50835"/>
    </source>
</evidence>
<comment type="subcellular location">
    <subcellularLocation>
        <location evidence="1">Cell membrane</location>
    </subcellularLocation>
</comment>
<sequence length="116" mass="13036">MFTILVSALVLALLFSSSMEDSVTQTQHSESVLERESVSLDCTYETSAGNYYLYWYKQPPHGGLILLFEQYSGGRKSNEAGERFSVNFEKDKSSFSLRITALELGDAATYFCAFRS</sequence>
<keyword evidence="6" id="KW-0472">Membrane</keyword>
<keyword evidence="3 11" id="KW-0732">Signal</keyword>
<name>K7FA70_PELSI</name>
<feature type="signal peptide" evidence="11">
    <location>
        <begin position="1"/>
        <end position="20"/>
    </location>
</feature>
<dbReference type="GO" id="GO:0002250">
    <property type="term" value="P:adaptive immune response"/>
    <property type="evidence" value="ECO:0007669"/>
    <property type="project" value="UniProtKB-KW"/>
</dbReference>
<accession>K7FA70</accession>
<dbReference type="EMBL" id="AGCU01092503">
    <property type="status" value="NOT_ANNOTATED_CDS"/>
    <property type="molecule type" value="Genomic_DNA"/>
</dbReference>
<dbReference type="InterPro" id="IPR013106">
    <property type="entry name" value="Ig_V-set"/>
</dbReference>
<dbReference type="STRING" id="13735.ENSPSIP00000004930"/>
<keyword evidence="14" id="KW-1185">Reference proteome</keyword>
<dbReference type="InterPro" id="IPR051287">
    <property type="entry name" value="TCR_variable_region"/>
</dbReference>
<evidence type="ECO:0000256" key="3">
    <source>
        <dbReference type="ARBA" id="ARBA00022729"/>
    </source>
</evidence>
<dbReference type="Ensembl" id="ENSPSIT00000004958.1">
    <property type="protein sequence ID" value="ENSPSIP00000004930.1"/>
    <property type="gene ID" value="ENSPSIG00000004605.1"/>
</dbReference>
<evidence type="ECO:0000256" key="9">
    <source>
        <dbReference type="ARBA" id="ARBA00023319"/>
    </source>
</evidence>
<dbReference type="HOGENOM" id="CLU_077975_8_1_1"/>
<dbReference type="AlphaFoldDB" id="K7FA70"/>
<reference evidence="14" key="1">
    <citation type="submission" date="2011-10" db="EMBL/GenBank/DDBJ databases">
        <authorList>
            <consortium name="Soft-shell Turtle Genome Consortium"/>
        </authorList>
    </citation>
    <scope>NUCLEOTIDE SEQUENCE [LARGE SCALE GENOMIC DNA]</scope>
    <source>
        <strain evidence="14">Daiwa-1</strain>
    </source>
</reference>
<keyword evidence="10" id="KW-1279">T cell receptor</keyword>
<evidence type="ECO:0000256" key="1">
    <source>
        <dbReference type="ARBA" id="ARBA00004236"/>
    </source>
</evidence>
<dbReference type="Pfam" id="PF07686">
    <property type="entry name" value="V-set"/>
    <property type="match status" value="1"/>
</dbReference>
<dbReference type="PANTHER" id="PTHR19367">
    <property type="entry name" value="T-CELL RECEPTOR ALPHA CHAIN V REGION"/>
    <property type="match status" value="1"/>
</dbReference>
<evidence type="ECO:0000256" key="11">
    <source>
        <dbReference type="SAM" id="SignalP"/>
    </source>
</evidence>
<dbReference type="GO" id="GO:0042101">
    <property type="term" value="C:T cell receptor complex"/>
    <property type="evidence" value="ECO:0007669"/>
    <property type="project" value="UniProtKB-KW"/>
</dbReference>
<evidence type="ECO:0000256" key="10">
    <source>
        <dbReference type="ARBA" id="ARBA00043266"/>
    </source>
</evidence>
<evidence type="ECO:0000256" key="6">
    <source>
        <dbReference type="ARBA" id="ARBA00023136"/>
    </source>
</evidence>
<feature type="domain" description="Ig-like" evidence="12">
    <location>
        <begin position="21"/>
        <end position="116"/>
    </location>
</feature>
<keyword evidence="5" id="KW-1064">Adaptive immunity</keyword>
<dbReference type="FunFam" id="2.60.40.10:FF:000878">
    <property type="entry name" value="T cell receptor alpha variable 38-1"/>
    <property type="match status" value="1"/>
</dbReference>
<evidence type="ECO:0000256" key="2">
    <source>
        <dbReference type="ARBA" id="ARBA00022475"/>
    </source>
</evidence>
<reference evidence="13" key="3">
    <citation type="submission" date="2025-08" db="UniProtKB">
        <authorList>
            <consortium name="Ensembl"/>
        </authorList>
    </citation>
    <scope>IDENTIFICATION</scope>
</reference>
<dbReference type="InterPro" id="IPR013783">
    <property type="entry name" value="Ig-like_fold"/>
</dbReference>
<dbReference type="SUPFAM" id="SSF48726">
    <property type="entry name" value="Immunoglobulin"/>
    <property type="match status" value="1"/>
</dbReference>
<keyword evidence="2" id="KW-1003">Cell membrane</keyword>
<dbReference type="Proteomes" id="UP000007267">
    <property type="component" value="Unassembled WGS sequence"/>
</dbReference>
<dbReference type="OMA" id="FCAFMRA"/>
<protein>
    <recommendedName>
        <fullName evidence="12">Ig-like domain-containing protein</fullName>
    </recommendedName>
</protein>
<evidence type="ECO:0000256" key="7">
    <source>
        <dbReference type="ARBA" id="ARBA00023157"/>
    </source>
</evidence>
<evidence type="ECO:0000256" key="8">
    <source>
        <dbReference type="ARBA" id="ARBA00023170"/>
    </source>
</evidence>
<dbReference type="InterPro" id="IPR007110">
    <property type="entry name" value="Ig-like_dom"/>
</dbReference>
<reference evidence="13" key="4">
    <citation type="submission" date="2025-09" db="UniProtKB">
        <authorList>
            <consortium name="Ensembl"/>
        </authorList>
    </citation>
    <scope>IDENTIFICATION</scope>
</reference>
<keyword evidence="9" id="KW-0393">Immunoglobulin domain</keyword>
<feature type="chain" id="PRO_5003901401" description="Ig-like domain-containing protein" evidence="11">
    <location>
        <begin position="21"/>
        <end position="116"/>
    </location>
</feature>
<organism evidence="13 14">
    <name type="scientific">Pelodiscus sinensis</name>
    <name type="common">Chinese softshell turtle</name>
    <name type="synonym">Trionyx sinensis</name>
    <dbReference type="NCBI Taxonomy" id="13735"/>
    <lineage>
        <taxon>Eukaryota</taxon>
        <taxon>Metazoa</taxon>
        <taxon>Chordata</taxon>
        <taxon>Craniata</taxon>
        <taxon>Vertebrata</taxon>
        <taxon>Euteleostomi</taxon>
        <taxon>Archelosauria</taxon>
        <taxon>Testudinata</taxon>
        <taxon>Testudines</taxon>
        <taxon>Cryptodira</taxon>
        <taxon>Trionychia</taxon>
        <taxon>Trionychidae</taxon>
        <taxon>Pelodiscus</taxon>
    </lineage>
</organism>
<evidence type="ECO:0000256" key="5">
    <source>
        <dbReference type="ARBA" id="ARBA00023130"/>
    </source>
</evidence>
<dbReference type="Gene3D" id="2.60.40.10">
    <property type="entry name" value="Immunoglobulins"/>
    <property type="match status" value="1"/>
</dbReference>
<dbReference type="InterPro" id="IPR036179">
    <property type="entry name" value="Ig-like_dom_sf"/>
</dbReference>